<evidence type="ECO:0000313" key="1">
    <source>
        <dbReference type="EMBL" id="KAK8487606.1"/>
    </source>
</evidence>
<gene>
    <name evidence="1" type="ORF">V6N12_013656</name>
</gene>
<name>A0ABR2A3R7_9ROSI</name>
<comment type="caution">
    <text evidence="1">The sequence shown here is derived from an EMBL/GenBank/DDBJ whole genome shotgun (WGS) entry which is preliminary data.</text>
</comment>
<dbReference type="EMBL" id="JBBPBM010001074">
    <property type="protein sequence ID" value="KAK8487606.1"/>
    <property type="molecule type" value="Genomic_DNA"/>
</dbReference>
<accession>A0ABR2A3R7</accession>
<proteinExistence type="predicted"/>
<reference evidence="1 2" key="1">
    <citation type="journal article" date="2024" name="G3 (Bethesda)">
        <title>Genome assembly of Hibiscus sabdariffa L. provides insights into metabolisms of medicinal natural products.</title>
        <authorList>
            <person name="Kim T."/>
        </authorList>
    </citation>
    <scope>NUCLEOTIDE SEQUENCE [LARGE SCALE GENOMIC DNA]</scope>
    <source>
        <strain evidence="1">TK-2024</strain>
        <tissue evidence="1">Old leaves</tissue>
    </source>
</reference>
<evidence type="ECO:0000313" key="2">
    <source>
        <dbReference type="Proteomes" id="UP001472677"/>
    </source>
</evidence>
<protein>
    <submittedName>
        <fullName evidence="1">Uncharacterized protein</fullName>
    </submittedName>
</protein>
<sequence>MEEWQQLLKKCWTKPEVLRRRTNVSGALTRDGEIHTKSQQLTKMQDRVRTMDERMRGVATTPTTTVHQGVIGILFRKISPKHKHK</sequence>
<organism evidence="1 2">
    <name type="scientific">Hibiscus sabdariffa</name>
    <name type="common">roselle</name>
    <dbReference type="NCBI Taxonomy" id="183260"/>
    <lineage>
        <taxon>Eukaryota</taxon>
        <taxon>Viridiplantae</taxon>
        <taxon>Streptophyta</taxon>
        <taxon>Embryophyta</taxon>
        <taxon>Tracheophyta</taxon>
        <taxon>Spermatophyta</taxon>
        <taxon>Magnoliopsida</taxon>
        <taxon>eudicotyledons</taxon>
        <taxon>Gunneridae</taxon>
        <taxon>Pentapetalae</taxon>
        <taxon>rosids</taxon>
        <taxon>malvids</taxon>
        <taxon>Malvales</taxon>
        <taxon>Malvaceae</taxon>
        <taxon>Malvoideae</taxon>
        <taxon>Hibiscus</taxon>
    </lineage>
</organism>
<dbReference type="Proteomes" id="UP001472677">
    <property type="component" value="Unassembled WGS sequence"/>
</dbReference>
<keyword evidence="2" id="KW-1185">Reference proteome</keyword>